<comment type="caution">
    <text evidence="1">The sequence shown here is derived from an EMBL/GenBank/DDBJ whole genome shotgun (WGS) entry which is preliminary data.</text>
</comment>
<reference evidence="1" key="1">
    <citation type="submission" date="2021-03" db="EMBL/GenBank/DDBJ databases">
        <authorList>
            <person name="Li Z."/>
            <person name="Yang C."/>
        </authorList>
    </citation>
    <scope>NUCLEOTIDE SEQUENCE</scope>
    <source>
        <strain evidence="1">Dzin_1.0</strain>
        <tissue evidence="1">Leaf</tissue>
    </source>
</reference>
<dbReference type="EMBL" id="JAGGNH010000004">
    <property type="protein sequence ID" value="KAJ0974774.1"/>
    <property type="molecule type" value="Genomic_DNA"/>
</dbReference>
<proteinExistence type="predicted"/>
<sequence>MKNTLLDLVHRRGEEENFVKLLVVYLMGVFLFPTTNCTAPSWSAHYADNLQALGTYAWAQAVHKFLMDDVQLISARVVERCSGKKPKNTGLPRGRLSIVLIMQFYEVIFGKKSELRRTPRILCYGETSCKKTTIVKTLIASFEGKEFQDLVPENAEEASLTNIPAYLRHGHGREN</sequence>
<name>A0A9D5CKS9_9LILI</name>
<dbReference type="AlphaFoldDB" id="A0A9D5CKS9"/>
<accession>A0A9D5CKS9</accession>
<dbReference type="OrthoDB" id="723791at2759"/>
<dbReference type="Proteomes" id="UP001085076">
    <property type="component" value="Miscellaneous, Linkage group lg04"/>
</dbReference>
<protein>
    <submittedName>
        <fullName evidence="1">Uncharacterized protein</fullName>
    </submittedName>
</protein>
<organism evidence="1 2">
    <name type="scientific">Dioscorea zingiberensis</name>
    <dbReference type="NCBI Taxonomy" id="325984"/>
    <lineage>
        <taxon>Eukaryota</taxon>
        <taxon>Viridiplantae</taxon>
        <taxon>Streptophyta</taxon>
        <taxon>Embryophyta</taxon>
        <taxon>Tracheophyta</taxon>
        <taxon>Spermatophyta</taxon>
        <taxon>Magnoliopsida</taxon>
        <taxon>Liliopsida</taxon>
        <taxon>Dioscoreales</taxon>
        <taxon>Dioscoreaceae</taxon>
        <taxon>Dioscorea</taxon>
    </lineage>
</organism>
<gene>
    <name evidence="1" type="ORF">J5N97_016739</name>
</gene>
<keyword evidence="2" id="KW-1185">Reference proteome</keyword>
<evidence type="ECO:0000313" key="2">
    <source>
        <dbReference type="Proteomes" id="UP001085076"/>
    </source>
</evidence>
<evidence type="ECO:0000313" key="1">
    <source>
        <dbReference type="EMBL" id="KAJ0974774.1"/>
    </source>
</evidence>
<reference evidence="1" key="2">
    <citation type="journal article" date="2022" name="Hortic Res">
        <title>The genome of Dioscorea zingiberensis sheds light on the biosynthesis, origin and evolution of the medicinally important diosgenin saponins.</title>
        <authorList>
            <person name="Li Y."/>
            <person name="Tan C."/>
            <person name="Li Z."/>
            <person name="Guo J."/>
            <person name="Li S."/>
            <person name="Chen X."/>
            <person name="Wang C."/>
            <person name="Dai X."/>
            <person name="Yang H."/>
            <person name="Song W."/>
            <person name="Hou L."/>
            <person name="Xu J."/>
            <person name="Tong Z."/>
            <person name="Xu A."/>
            <person name="Yuan X."/>
            <person name="Wang W."/>
            <person name="Yang Q."/>
            <person name="Chen L."/>
            <person name="Sun Z."/>
            <person name="Wang K."/>
            <person name="Pan B."/>
            <person name="Chen J."/>
            <person name="Bao Y."/>
            <person name="Liu F."/>
            <person name="Qi X."/>
            <person name="Gang D.R."/>
            <person name="Wen J."/>
            <person name="Li J."/>
        </authorList>
    </citation>
    <scope>NUCLEOTIDE SEQUENCE</scope>
    <source>
        <strain evidence="1">Dzin_1.0</strain>
    </source>
</reference>